<dbReference type="Gene3D" id="3.40.50.12780">
    <property type="entry name" value="N-terminal domain of ligase-like"/>
    <property type="match status" value="1"/>
</dbReference>
<evidence type="ECO:0000259" key="5">
    <source>
        <dbReference type="Pfam" id="PF00501"/>
    </source>
</evidence>
<sequence length="547" mass="59842">MLPGRMMDFPLTLNHLLERARTFYPRSEIVSRNPDKSLHRYTYADFYARTCQLANALTRLGVKAGDRVATLSWNHYRHLEVYYGVPCMGAVVHTLNLRLHPNDLGYIARHAEDSVVVVDRSLLPLFEKFKDAVPSIRHVIVVPDAGPAPEGTLDYEALLAAESPVFDFPQLDENSASMLCYTSGTTGNPKGVLYSHRSTVLHALACCMTDVTGMREADAVMPVVPMFHAAAWGLAFDAVLTGAKLVLPGPHLDPPSLLDLMAAEKVTLAGGVPTIWIGILALLDQSPNKWDLSSMRSMLIGGSAAPPSLIEGFQQRHGLEVVHAWGMTEMSPVGTMAKVKGPLRQAAPETKSSARASQGFALPFVETRVTSDDGTLLPWDGETMGELEVRGPWVASSYFSDEGADRFTKDGWFKTGDVVTIDSHGYVRICDRSKDVIKSGGEWISSVALENALMAHPAVLEAAVFAGKHPKWDERPLAAVALKEGQQVTKEELTAHLAGQFAKMWLPDDYVFVPQVPRTSTGKFLKTKLREDYGDHLLKNPKADAAT</sequence>
<dbReference type="PANTHER" id="PTHR43859">
    <property type="entry name" value="ACYL-ACTIVATING ENZYME"/>
    <property type="match status" value="1"/>
</dbReference>
<protein>
    <submittedName>
        <fullName evidence="8">Fatty-acyl-CoA synthase</fullName>
    </submittedName>
    <submittedName>
        <fullName evidence="7">Long-chain-fatty-acid--CoA ligase</fullName>
    </submittedName>
</protein>
<evidence type="ECO:0000313" key="10">
    <source>
        <dbReference type="Proteomes" id="UP000321224"/>
    </source>
</evidence>
<comment type="caution">
    <text evidence="7">The sequence shown here is derived from an EMBL/GenBank/DDBJ whole genome shotgun (WGS) entry which is preliminary data.</text>
</comment>
<keyword evidence="3" id="KW-0276">Fatty acid metabolism</keyword>
<dbReference type="InterPro" id="IPR000873">
    <property type="entry name" value="AMP-dep_synth/lig_dom"/>
</dbReference>
<proteinExistence type="inferred from homology"/>
<dbReference type="InterPro" id="IPR025110">
    <property type="entry name" value="AMP-bd_C"/>
</dbReference>
<dbReference type="NCBIfam" id="NF004837">
    <property type="entry name" value="PRK06187.1"/>
    <property type="match status" value="1"/>
</dbReference>
<reference evidence="7 10" key="2">
    <citation type="submission" date="2019-07" db="EMBL/GenBank/DDBJ databases">
        <title>Whole genome shotgun sequence of Myxococcus virescens NBRC 100334.</title>
        <authorList>
            <person name="Hosoyama A."/>
            <person name="Uohara A."/>
            <person name="Ohji S."/>
            <person name="Ichikawa N."/>
        </authorList>
    </citation>
    <scope>NUCLEOTIDE SEQUENCE [LARGE SCALE GENOMIC DNA]</scope>
    <source>
        <strain evidence="7 10">NBRC 100334</strain>
    </source>
</reference>
<evidence type="ECO:0000256" key="3">
    <source>
        <dbReference type="ARBA" id="ARBA00022832"/>
    </source>
</evidence>
<evidence type="ECO:0000313" key="8">
    <source>
        <dbReference type="EMBL" id="SDD78964.1"/>
    </source>
</evidence>
<feature type="domain" description="AMP-binding enzyme C-terminal" evidence="6">
    <location>
        <begin position="449"/>
        <end position="523"/>
    </location>
</feature>
<organism evidence="7 10">
    <name type="scientific">Myxococcus virescens</name>
    <dbReference type="NCBI Taxonomy" id="83456"/>
    <lineage>
        <taxon>Bacteria</taxon>
        <taxon>Pseudomonadati</taxon>
        <taxon>Myxococcota</taxon>
        <taxon>Myxococcia</taxon>
        <taxon>Myxococcales</taxon>
        <taxon>Cystobacterineae</taxon>
        <taxon>Myxococcaceae</taxon>
        <taxon>Myxococcus</taxon>
    </lineage>
</organism>
<dbReference type="GO" id="GO:0006631">
    <property type="term" value="P:fatty acid metabolic process"/>
    <property type="evidence" value="ECO:0007669"/>
    <property type="project" value="UniProtKB-KW"/>
</dbReference>
<dbReference type="FunFam" id="3.30.300.30:FF:000008">
    <property type="entry name" value="2,3-dihydroxybenzoate-AMP ligase"/>
    <property type="match status" value="1"/>
</dbReference>
<dbReference type="PROSITE" id="PS00455">
    <property type="entry name" value="AMP_BINDING"/>
    <property type="match status" value="1"/>
</dbReference>
<dbReference type="CDD" id="cd12119">
    <property type="entry name" value="ttLC_FACS_AlkK_like"/>
    <property type="match status" value="1"/>
</dbReference>
<dbReference type="Proteomes" id="UP000198717">
    <property type="component" value="Unassembled WGS sequence"/>
</dbReference>
<dbReference type="Proteomes" id="UP000321224">
    <property type="component" value="Unassembled WGS sequence"/>
</dbReference>
<keyword evidence="2 7" id="KW-0436">Ligase</keyword>
<gene>
    <name evidence="7" type="primary">alkK</name>
    <name evidence="7" type="ORF">MVI01_19440</name>
    <name evidence="8" type="ORF">SAMN04488504_102708</name>
</gene>
<evidence type="ECO:0000313" key="7">
    <source>
        <dbReference type="EMBL" id="GEL70160.1"/>
    </source>
</evidence>
<dbReference type="Pfam" id="PF00501">
    <property type="entry name" value="AMP-binding"/>
    <property type="match status" value="1"/>
</dbReference>
<dbReference type="EMBL" id="FNAJ01000002">
    <property type="protein sequence ID" value="SDD78964.1"/>
    <property type="molecule type" value="Genomic_DNA"/>
</dbReference>
<feature type="domain" description="AMP-dependent synthetase/ligase" evidence="5">
    <location>
        <begin position="29"/>
        <end position="399"/>
    </location>
</feature>
<dbReference type="SUPFAM" id="SSF56801">
    <property type="entry name" value="Acetyl-CoA synthetase-like"/>
    <property type="match status" value="1"/>
</dbReference>
<accession>A0A511H9G5</accession>
<dbReference type="PANTHER" id="PTHR43859:SF4">
    <property type="entry name" value="BUTANOATE--COA LIGASE AAE1-RELATED"/>
    <property type="match status" value="1"/>
</dbReference>
<keyword evidence="4" id="KW-0443">Lipid metabolism</keyword>
<dbReference type="InterPro" id="IPR020845">
    <property type="entry name" value="AMP-binding_CS"/>
</dbReference>
<comment type="similarity">
    <text evidence="1">Belongs to the ATP-dependent AMP-binding enzyme family.</text>
</comment>
<dbReference type="Pfam" id="PF13193">
    <property type="entry name" value="AMP-binding_C"/>
    <property type="match status" value="1"/>
</dbReference>
<dbReference type="InterPro" id="IPR045851">
    <property type="entry name" value="AMP-bd_C_sf"/>
</dbReference>
<evidence type="ECO:0000259" key="6">
    <source>
        <dbReference type="Pfam" id="PF13193"/>
    </source>
</evidence>
<keyword evidence="9" id="KW-1185">Reference proteome</keyword>
<dbReference type="InterPro" id="IPR042099">
    <property type="entry name" value="ANL_N_sf"/>
</dbReference>
<evidence type="ECO:0000256" key="2">
    <source>
        <dbReference type="ARBA" id="ARBA00022598"/>
    </source>
</evidence>
<dbReference type="RefSeq" id="WP_090488582.1">
    <property type="nucleotide sequence ID" value="NZ_BJVY01000008.1"/>
</dbReference>
<evidence type="ECO:0000256" key="4">
    <source>
        <dbReference type="ARBA" id="ARBA00023098"/>
    </source>
</evidence>
<dbReference type="Gene3D" id="3.30.300.30">
    <property type="match status" value="1"/>
</dbReference>
<reference evidence="8 9" key="1">
    <citation type="submission" date="2016-10" db="EMBL/GenBank/DDBJ databases">
        <authorList>
            <person name="Varghese N."/>
            <person name="Submissions S."/>
        </authorList>
    </citation>
    <scope>NUCLEOTIDE SEQUENCE [LARGE SCALE GENOMIC DNA]</scope>
    <source>
        <strain evidence="8 9">DSM 2260</strain>
    </source>
</reference>
<evidence type="ECO:0000313" key="9">
    <source>
        <dbReference type="Proteomes" id="UP000198717"/>
    </source>
</evidence>
<dbReference type="EMBL" id="BJVY01000008">
    <property type="protein sequence ID" value="GEL70160.1"/>
    <property type="molecule type" value="Genomic_DNA"/>
</dbReference>
<dbReference type="GO" id="GO:0016874">
    <property type="term" value="F:ligase activity"/>
    <property type="evidence" value="ECO:0007669"/>
    <property type="project" value="UniProtKB-KW"/>
</dbReference>
<evidence type="ECO:0000256" key="1">
    <source>
        <dbReference type="ARBA" id="ARBA00006432"/>
    </source>
</evidence>
<name>A0A511H9G5_9BACT</name>
<dbReference type="AlphaFoldDB" id="A0A511H9G5"/>